<dbReference type="InterPro" id="IPR015947">
    <property type="entry name" value="PUA-like_sf"/>
</dbReference>
<reference evidence="2" key="1">
    <citation type="submission" date="2020-03" db="EMBL/GenBank/DDBJ databases">
        <title>The deep terrestrial virosphere.</title>
        <authorList>
            <person name="Holmfeldt K."/>
            <person name="Nilsson E."/>
            <person name="Simone D."/>
            <person name="Lopez-Fernandez M."/>
            <person name="Wu X."/>
            <person name="de Brujin I."/>
            <person name="Lundin D."/>
            <person name="Andersson A."/>
            <person name="Bertilsson S."/>
            <person name="Dopson M."/>
        </authorList>
    </citation>
    <scope>NUCLEOTIDE SEQUENCE</scope>
    <source>
        <strain evidence="2">MM415B04698</strain>
    </source>
</reference>
<sequence>MKAISLWQPWASAMALGLKRVETRHWYTSYRGPLLIHAAKKRVQWPDIAIEQMPVDYPLPLGAIVCKVYLARCAKINQEIRDTWPEEIEWGDFSDGRVAWFTGNLQAFSKPIPYKGSQGFFNVPESIVREALNGHPPN</sequence>
<dbReference type="Pfam" id="PF04266">
    <property type="entry name" value="ASCH"/>
    <property type="match status" value="1"/>
</dbReference>
<dbReference type="Gene3D" id="2.30.130.30">
    <property type="entry name" value="Hypothetical protein"/>
    <property type="match status" value="1"/>
</dbReference>
<protein>
    <submittedName>
        <fullName evidence="2">Putative ASCH domain-containing protein</fullName>
    </submittedName>
</protein>
<gene>
    <name evidence="2" type="ORF">MM415B04698_0004</name>
</gene>
<dbReference type="SUPFAM" id="SSF88697">
    <property type="entry name" value="PUA domain-like"/>
    <property type="match status" value="1"/>
</dbReference>
<dbReference type="InterPro" id="IPR007374">
    <property type="entry name" value="ASCH_domain"/>
</dbReference>
<dbReference type="CDD" id="cd06554">
    <property type="entry name" value="ASCH_ASC-1_like"/>
    <property type="match status" value="1"/>
</dbReference>
<proteinExistence type="predicted"/>
<evidence type="ECO:0000313" key="2">
    <source>
        <dbReference type="EMBL" id="QJA92391.1"/>
    </source>
</evidence>
<evidence type="ECO:0000259" key="1">
    <source>
        <dbReference type="Pfam" id="PF04266"/>
    </source>
</evidence>
<accession>A0A6M3LGZ5</accession>
<dbReference type="EMBL" id="MT143063">
    <property type="protein sequence ID" value="QJA92391.1"/>
    <property type="molecule type" value="Genomic_DNA"/>
</dbReference>
<dbReference type="AlphaFoldDB" id="A0A6M3LGZ5"/>
<organism evidence="2">
    <name type="scientific">viral metagenome</name>
    <dbReference type="NCBI Taxonomy" id="1070528"/>
    <lineage>
        <taxon>unclassified sequences</taxon>
        <taxon>metagenomes</taxon>
        <taxon>organismal metagenomes</taxon>
    </lineage>
</organism>
<feature type="domain" description="ASCH" evidence="1">
    <location>
        <begin position="4"/>
        <end position="76"/>
    </location>
</feature>
<name>A0A6M3LGZ5_9ZZZZ</name>